<dbReference type="EMBL" id="JAGINW010000001">
    <property type="protein sequence ID" value="MBP2320397.1"/>
    <property type="molecule type" value="Genomic_DNA"/>
</dbReference>
<name>A0ABS4T7I9_9PSEU</name>
<keyword evidence="2" id="KW-1185">Reference proteome</keyword>
<organism evidence="1 2">
    <name type="scientific">Kibdelosporangium banguiense</name>
    <dbReference type="NCBI Taxonomy" id="1365924"/>
    <lineage>
        <taxon>Bacteria</taxon>
        <taxon>Bacillati</taxon>
        <taxon>Actinomycetota</taxon>
        <taxon>Actinomycetes</taxon>
        <taxon>Pseudonocardiales</taxon>
        <taxon>Pseudonocardiaceae</taxon>
        <taxon>Kibdelosporangium</taxon>
    </lineage>
</organism>
<dbReference type="InterPro" id="IPR024520">
    <property type="entry name" value="DUF3558"/>
</dbReference>
<dbReference type="Pfam" id="PF12079">
    <property type="entry name" value="DUF3558"/>
    <property type="match status" value="1"/>
</dbReference>
<dbReference type="Proteomes" id="UP001519332">
    <property type="component" value="Unassembled WGS sequence"/>
</dbReference>
<sequence length="116" mass="12764">MTGLWLAVWEDHRETGTLWVTAFVVTDMGLAKLTTDHSQGFSPEYWKPDTMSGRPVIYYTRQSSPEFCDVAIGITDTSYVGIDVIKYNAEPPREQGSCKATTAVAEQVLATITGGK</sequence>
<dbReference type="RefSeq" id="WP_209634466.1">
    <property type="nucleotide sequence ID" value="NZ_JAGINW010000001.1"/>
</dbReference>
<comment type="caution">
    <text evidence="1">The sequence shown here is derived from an EMBL/GenBank/DDBJ whole genome shotgun (WGS) entry which is preliminary data.</text>
</comment>
<reference evidence="1 2" key="1">
    <citation type="submission" date="2021-03" db="EMBL/GenBank/DDBJ databases">
        <title>Sequencing the genomes of 1000 actinobacteria strains.</title>
        <authorList>
            <person name="Klenk H.-P."/>
        </authorList>
    </citation>
    <scope>NUCLEOTIDE SEQUENCE [LARGE SCALE GENOMIC DNA]</scope>
    <source>
        <strain evidence="1 2">DSM 46670</strain>
    </source>
</reference>
<evidence type="ECO:0000313" key="2">
    <source>
        <dbReference type="Proteomes" id="UP001519332"/>
    </source>
</evidence>
<evidence type="ECO:0000313" key="1">
    <source>
        <dbReference type="EMBL" id="MBP2320397.1"/>
    </source>
</evidence>
<gene>
    <name evidence="1" type="ORF">JOF56_000782</name>
</gene>
<accession>A0ABS4T7I9</accession>
<proteinExistence type="predicted"/>
<protein>
    <submittedName>
        <fullName evidence="1">Uncharacterized protein</fullName>
    </submittedName>
</protein>